<evidence type="ECO:0000313" key="4">
    <source>
        <dbReference type="Proteomes" id="UP000663879"/>
    </source>
</evidence>
<comment type="caution">
    <text evidence="3">The sequence shown here is derived from an EMBL/GenBank/DDBJ whole genome shotgun (WGS) entry which is preliminary data.</text>
</comment>
<dbReference type="EMBL" id="CAJNOC010009230">
    <property type="protein sequence ID" value="CAF1126412.1"/>
    <property type="molecule type" value="Genomic_DNA"/>
</dbReference>
<organism evidence="3 4">
    <name type="scientific">Brachionus calyciflorus</name>
    <dbReference type="NCBI Taxonomy" id="104777"/>
    <lineage>
        <taxon>Eukaryota</taxon>
        <taxon>Metazoa</taxon>
        <taxon>Spiralia</taxon>
        <taxon>Gnathifera</taxon>
        <taxon>Rotifera</taxon>
        <taxon>Eurotatoria</taxon>
        <taxon>Monogononta</taxon>
        <taxon>Pseudotrocha</taxon>
        <taxon>Ploima</taxon>
        <taxon>Brachionidae</taxon>
        <taxon>Brachionus</taxon>
    </lineage>
</organism>
<dbReference type="AlphaFoldDB" id="A0A814QZE3"/>
<evidence type="ECO:0000256" key="1">
    <source>
        <dbReference type="SAM" id="Coils"/>
    </source>
</evidence>
<feature type="compositionally biased region" description="Polar residues" evidence="2">
    <location>
        <begin position="1"/>
        <end position="20"/>
    </location>
</feature>
<name>A0A814QZE3_9BILA</name>
<gene>
    <name evidence="3" type="ORF">OXX778_LOCUS22273</name>
</gene>
<dbReference type="Proteomes" id="UP000663879">
    <property type="component" value="Unassembled WGS sequence"/>
</dbReference>
<sequence>MNNPLSIVNARPAQSSSSVHRTADHIPLVMDSKQDQEKQIKILQLRNKALENRVTELELELAEKTMAIEKLERERSR</sequence>
<feature type="non-terminal residue" evidence="3">
    <location>
        <position position="77"/>
    </location>
</feature>
<reference evidence="3" key="1">
    <citation type="submission" date="2021-02" db="EMBL/GenBank/DDBJ databases">
        <authorList>
            <person name="Nowell W R."/>
        </authorList>
    </citation>
    <scope>NUCLEOTIDE SEQUENCE</scope>
    <source>
        <strain evidence="3">Ploen Becks lab</strain>
    </source>
</reference>
<keyword evidence="1" id="KW-0175">Coiled coil</keyword>
<keyword evidence="4" id="KW-1185">Reference proteome</keyword>
<feature type="coiled-coil region" evidence="1">
    <location>
        <begin position="33"/>
        <end position="74"/>
    </location>
</feature>
<protein>
    <submittedName>
        <fullName evidence="3">Uncharacterized protein</fullName>
    </submittedName>
</protein>
<evidence type="ECO:0000256" key="2">
    <source>
        <dbReference type="SAM" id="MobiDB-lite"/>
    </source>
</evidence>
<accession>A0A814QZE3</accession>
<evidence type="ECO:0000313" key="3">
    <source>
        <dbReference type="EMBL" id="CAF1126412.1"/>
    </source>
</evidence>
<feature type="region of interest" description="Disordered" evidence="2">
    <location>
        <begin position="1"/>
        <end position="21"/>
    </location>
</feature>
<proteinExistence type="predicted"/>